<protein>
    <recommendedName>
        <fullName evidence="1">EF-hand domain-containing protein</fullName>
    </recommendedName>
</protein>
<evidence type="ECO:0000313" key="3">
    <source>
        <dbReference type="Proteomes" id="UP001497525"/>
    </source>
</evidence>
<gene>
    <name evidence="2" type="ORF">CDAUBV1_LOCUS10075</name>
</gene>
<dbReference type="GO" id="GO:0005509">
    <property type="term" value="F:calcium ion binding"/>
    <property type="evidence" value="ECO:0007669"/>
    <property type="project" value="InterPro"/>
</dbReference>
<dbReference type="InterPro" id="IPR011992">
    <property type="entry name" value="EF-hand-dom_pair"/>
</dbReference>
<evidence type="ECO:0000259" key="1">
    <source>
        <dbReference type="Pfam" id="PF13499"/>
    </source>
</evidence>
<dbReference type="InterPro" id="IPR002048">
    <property type="entry name" value="EF_hand_dom"/>
</dbReference>
<reference evidence="2" key="1">
    <citation type="submission" date="2024-06" db="EMBL/GenBank/DDBJ databases">
        <authorList>
            <person name="Liu X."/>
            <person name="Lenzi L."/>
            <person name="Haldenby T S."/>
            <person name="Uol C."/>
        </authorList>
    </citation>
    <scope>NUCLEOTIDE SEQUENCE</scope>
</reference>
<dbReference type="PANTHER" id="PTHR20875">
    <property type="entry name" value="EF-HAND CALCIUM-BINDING DOMAIN-CONTAINING PROTEIN 6-RELATED"/>
    <property type="match status" value="1"/>
</dbReference>
<dbReference type="SUPFAM" id="SSF47473">
    <property type="entry name" value="EF-hand"/>
    <property type="match status" value="2"/>
</dbReference>
<feature type="domain" description="EF-hand" evidence="1">
    <location>
        <begin position="930"/>
        <end position="990"/>
    </location>
</feature>
<name>A0AAV2TH20_CALDB</name>
<dbReference type="Proteomes" id="UP001497525">
    <property type="component" value="Unassembled WGS sequence"/>
</dbReference>
<dbReference type="EMBL" id="CAXLJL010000279">
    <property type="protein sequence ID" value="CAL5135970.1"/>
    <property type="molecule type" value="Genomic_DNA"/>
</dbReference>
<dbReference type="InterPro" id="IPR052603">
    <property type="entry name" value="EFCB6"/>
</dbReference>
<dbReference type="PANTHER" id="PTHR20875:SF5">
    <property type="entry name" value="EF-HAND DOMAIN-CONTAINING PROTEIN"/>
    <property type="match status" value="1"/>
</dbReference>
<organism evidence="2 3">
    <name type="scientific">Calicophoron daubneyi</name>
    <name type="common">Rumen fluke</name>
    <name type="synonym">Paramphistomum daubneyi</name>
    <dbReference type="NCBI Taxonomy" id="300641"/>
    <lineage>
        <taxon>Eukaryota</taxon>
        <taxon>Metazoa</taxon>
        <taxon>Spiralia</taxon>
        <taxon>Lophotrochozoa</taxon>
        <taxon>Platyhelminthes</taxon>
        <taxon>Trematoda</taxon>
        <taxon>Digenea</taxon>
        <taxon>Plagiorchiida</taxon>
        <taxon>Pronocephalata</taxon>
        <taxon>Paramphistomoidea</taxon>
        <taxon>Paramphistomidae</taxon>
        <taxon>Calicophoron</taxon>
    </lineage>
</organism>
<comment type="caution">
    <text evidence="2">The sequence shown here is derived from an EMBL/GenBank/DDBJ whole genome shotgun (WGS) entry which is preliminary data.</text>
</comment>
<evidence type="ECO:0000313" key="2">
    <source>
        <dbReference type="EMBL" id="CAL5135970.1"/>
    </source>
</evidence>
<sequence length="1001" mass="115136">MENDARCSRTPKEYPTNRVFACKPYTLSNELLRGIVLHHPLTHCSGAEDLKNHINQRKSKDGLISYRKNDEDTYYYNLPVGDKGIPSFISEATCGGKKPSYRLSLDEVDLIIRGEIARRRNAIKCLFQENQAEEESAVPRGALLNIISSLCPNVTIDLFHRLLERYKLDRTRLISFRQFEEAFTAQPLGHRKPPSIFRGLGELRCLSVAQAFKILQEIACDPKFDLKEVLPPSCFEANGRILCPQLREALNRMRIYLTDENFRRLWHDKLDIEKVGSIRTSQLCQLLSLKDDGTPIGIVAKVTPLQAAKAKGVPKLNRDPRILTPPKWLPFDMDSVDGKSGGQIRLAQEKPGAGGPSFPLPPHSTWTPKGAGGSMEPDFGCGDSGLRRIGTLDRHEPCFVDIMDCLRYRFETPYQAMLVSFGSCDPKHELRVSARDCNCVLREYGLPVSLENQDAFLKRILSPSETTGACLGRDKPIGVDSTALDFVTVRPGQVPYKRMLDFYQDRSQGSIAYRIMQSLSTRVPGDTKKKVDSLTATEVEEELVKLLHKNFMRFVQDLKLGGCANKKNVIDELSFRLTVNRVLGFLMSDEQWEKLKEKLVYAEPGCVNWKHFLNYFNHPAHVAPILSSKKFDASQFHCPLPKEIYRGEMRDIPTLLRLVENTIRNRLHHIDASYKHFDHKALNMLCKEDFHELLAAQGLELLPSEMNYIWGLLDSIEPGKELHNYRQVMNYFFNRTRPIITELLRQKRNKKIHDPNLEKLKEWRKNFRKLREAQQSDVYRAGRIAPRTCPRPRAPPKPTEERLKNLANRITSGVTDNWEQLQEAFFDADRSGSKRILWDKFKCIAKKFSFDLNDSELDELCRGFDAPEKDYFAYVEFMNYFSKLVPKEQPPKTRFDERLHQFTNTKNGEKISFTDLIAEIRKACYSRWRTLQEAFRKLDEKHTGEISIGKIDDVLRTRNIALSKDDLYHLLAGYDRTMTGRIGYDDFRRLTLKAFKPVGTA</sequence>
<dbReference type="AlphaFoldDB" id="A0AAV2TH20"/>
<accession>A0AAV2TH20</accession>
<dbReference type="Pfam" id="PF13499">
    <property type="entry name" value="EF-hand_7"/>
    <property type="match status" value="1"/>
</dbReference>
<dbReference type="Gene3D" id="1.10.238.10">
    <property type="entry name" value="EF-hand"/>
    <property type="match status" value="2"/>
</dbReference>
<proteinExistence type="predicted"/>